<reference evidence="1" key="1">
    <citation type="submission" date="2021-01" db="EMBL/GenBank/DDBJ databases">
        <authorList>
            <person name="Liang W."/>
            <person name="Lu Z."/>
            <person name="Jiang D."/>
            <person name="Fu Y."/>
            <person name="Xie J."/>
            <person name="Cheng J."/>
            <person name="Lin Y."/>
            <person name="Chen T."/>
        </authorList>
    </citation>
    <scope>NUCLEOTIDE SEQUENCE</scope>
    <source>
        <strain evidence="1">GB862</strain>
    </source>
</reference>
<organism evidence="1">
    <name type="scientific">Sclerotinia sclerotiorum alphaflexivirus 1</name>
    <dbReference type="NCBI Taxonomy" id="2879903"/>
    <lineage>
        <taxon>Viruses</taxon>
        <taxon>Riboviria</taxon>
        <taxon>Orthornavirae</taxon>
        <taxon>Kitrinoviricota</taxon>
        <taxon>Alsuviricetes</taxon>
        <taxon>Tymovirales</taxon>
        <taxon>Alphaflexiviridae</taxon>
        <taxon>Botrexvirus</taxon>
        <taxon>Botrexvirus unosclerotiniae</taxon>
    </lineage>
</organism>
<sequence length="370" mass="41504">MSSPITILSKPTPSGPNHILIPAHSFPDYPPESGNTPVALSGTIHFKHENHEAIMIGLGHIIHFQPLNLDFVALIRHTSDSDILYITRSGQYKPTGQPPHITYTLHNVTADVIRTAARALNWIIPITHYKPTEHETKRQVSDAIGIVKDIIFPDVTHMKFDNTLKMHHDTIKIDNASGRLLLGLSGASNKTDPVLLQHTITPNTTPLKYAHSSNTTTEKPLHLQAQHSFNAFSIKNDHQASPLKLLHYHNPIPEAPTFRIKSPSILPFTKLRQPLHNVIFYNFTENINFRYPMVHTDYTTLDYTMIVHAIETPHDIALSWSLKNNGVTLVTNGPYSIPLPTDTMHTADTNVLMMLVHASDTKLEMGERGY</sequence>
<protein>
    <submittedName>
        <fullName evidence="1">Uncharacterized protein</fullName>
    </submittedName>
</protein>
<dbReference type="EMBL" id="MW454906">
    <property type="protein sequence ID" value="UCR95343.1"/>
    <property type="molecule type" value="Genomic_RNA"/>
</dbReference>
<name>A0A8K1J9Y4_9VIRU</name>
<evidence type="ECO:0000313" key="1">
    <source>
        <dbReference type="EMBL" id="UCR95343.1"/>
    </source>
</evidence>
<accession>A0A8K1J9Y4</accession>
<proteinExistence type="predicted"/>